<keyword evidence="6 7" id="KW-0505">Motor protein</keyword>
<dbReference type="GO" id="GO:0008608">
    <property type="term" value="P:attachment of spindle microtubules to kinetochore"/>
    <property type="evidence" value="ECO:0007669"/>
    <property type="project" value="UniProtKB-ARBA"/>
</dbReference>
<sequence>MERIHVAVRSRPLSAEDARSSPWRISGNTIAHSAQSSIRFEFDRIFGQECRTAEVYETRTKHIVDSVIRGFNGTVFAYGQTNSGKTYTMRGSANEPGIIPLAVHDLFQCIEEHMDREFLVRMSYMEIYNEEINDLLVPEHRKLQIHESSEKGIFVAGLREEIVTCAEQVMDFMSFGESHRHIGETNMNLYSSRSHTIFRMVIESREKGDDNEAEDSCDAVRVSVLNLVDLAGSERAAKTGAEGVRLKEGSHINKSLMILGTVIKKLSEGIEGQGGHVPYRDSKLTRILQPALGGNSNTAIICNITLAQVHADETKSSLQFASRALRVTNCACVNEILTDAALLKRQRKEIEELRAKLRNSQSDHWGEEILNLRNTLLQSELEKERIALELEEEKKAKEQRDKRLIEQAKKIENLSSMVLNSERDDRSIAFSKDKRRVTWCPGPKARQFGIEVLGPVEEGPTSSTVRNGRNMGMPPRFEELIQESYASNDEPCANTCSPSDMAKDSEDVSLPDSHALLRVTNRRKTNTMKSDQEQFGETDGELIIPEDAYDGNNALQSQENTLPCVVSSLSARESEAILVIKQLQDQIKSLEAEKSSIQTNLDDVLELAAQQKTSFNEKYEKLQQNALAAQEQAKVANEKLSTLSATIKSNQEVAYGFLSNVLMETEGIHLETHQLRTSVESALSFIDELSQNRLMMAQGFLEVKHSAHEDIRRFSSMVRDYEKLSACLMEKVCKLETEKKLLEEQSQDQQNEIDKLKSSLASCEKAIDDCTLQHELEKDGILSELLNLQKEVLTLSSSSLMKEKESIRKELDRTKTKLRETENKLKNSIQEKIKLQSEKAEAHKEVKKLQSQTTLLERDLRKRDSVTVDKRHELNSTPQKLAGVFDQAVQMQEKHQKLEMHVFDMEAEISCLQEALTTSVTEKDEALSKVELITSELEDLANKLNSAESERNSLSDEVALLTKRLNASESNLTRLEASLNSVSREKEDMGMQLTDALLDMESKRSIWTAKEKEYLEVNQRLNTCLDENHKLSEDLIKARQELASCREQCRTLEEKLAHSLESNMNEKGIKFCSEACKGSDQAVEKGRTIDGAVGENELQKQLLMITEEHNSLLSKTQQMRLIVNEAEILKENYDRKLIHAKATIDELSSRISIMEVNMKHDAVANNKEKTKLRMQIRSLQPELDAHRGRLKEAVDEMKIMDAKYQEASTKLKKELSQSCREILRLREMLKELRGTSN</sequence>
<comment type="similarity">
    <text evidence="1">Belongs to the TRAFAC class myosin-kinesin ATPase superfamily. Kinesin family. KIN-7 subfamily.</text>
</comment>
<evidence type="ECO:0000256" key="6">
    <source>
        <dbReference type="ARBA" id="ARBA00023175"/>
    </source>
</evidence>
<dbReference type="InterPro" id="IPR027640">
    <property type="entry name" value="Kinesin-like_fam"/>
</dbReference>
<dbReference type="GO" id="GO:0140694">
    <property type="term" value="P:membraneless organelle assembly"/>
    <property type="evidence" value="ECO:0007669"/>
    <property type="project" value="UniProtKB-ARBA"/>
</dbReference>
<evidence type="ECO:0000256" key="5">
    <source>
        <dbReference type="ARBA" id="ARBA00023054"/>
    </source>
</evidence>
<evidence type="ECO:0000259" key="9">
    <source>
        <dbReference type="PROSITE" id="PS50067"/>
    </source>
</evidence>
<dbReference type="SMART" id="SM00129">
    <property type="entry name" value="KISc"/>
    <property type="match status" value="1"/>
</dbReference>
<evidence type="ECO:0000256" key="7">
    <source>
        <dbReference type="PROSITE-ProRule" id="PRU00283"/>
    </source>
</evidence>
<feature type="coiled-coil region" evidence="8">
    <location>
        <begin position="739"/>
        <end position="766"/>
    </location>
</feature>
<protein>
    <recommendedName>
        <fullName evidence="9">Kinesin motor domain-containing protein</fullName>
    </recommendedName>
</protein>
<dbReference type="GO" id="GO:0033044">
    <property type="term" value="P:regulation of chromosome organization"/>
    <property type="evidence" value="ECO:0007669"/>
    <property type="project" value="UniProtKB-ARBA"/>
</dbReference>
<dbReference type="PROSITE" id="PS00411">
    <property type="entry name" value="KINESIN_MOTOR_1"/>
    <property type="match status" value="1"/>
</dbReference>
<dbReference type="PROSITE" id="PS50067">
    <property type="entry name" value="KINESIN_MOTOR_2"/>
    <property type="match status" value="1"/>
</dbReference>
<evidence type="ECO:0000256" key="4">
    <source>
        <dbReference type="ARBA" id="ARBA00022840"/>
    </source>
</evidence>
<keyword evidence="3 7" id="KW-0547">Nucleotide-binding</keyword>
<feature type="binding site" evidence="7">
    <location>
        <begin position="79"/>
        <end position="86"/>
    </location>
    <ligand>
        <name>ATP</name>
        <dbReference type="ChEBI" id="CHEBI:30616"/>
    </ligand>
</feature>
<evidence type="ECO:0000313" key="11">
    <source>
        <dbReference type="Proteomes" id="UP000823388"/>
    </source>
</evidence>
<dbReference type="GO" id="GO:0000779">
    <property type="term" value="C:condensed chromosome, centromeric region"/>
    <property type="evidence" value="ECO:0007669"/>
    <property type="project" value="UniProtKB-ARBA"/>
</dbReference>
<dbReference type="Proteomes" id="UP000823388">
    <property type="component" value="Chromosome 2K"/>
</dbReference>
<dbReference type="SUPFAM" id="SSF52540">
    <property type="entry name" value="P-loop containing nucleoside triphosphate hydrolases"/>
    <property type="match status" value="1"/>
</dbReference>
<dbReference type="GO" id="GO:0043515">
    <property type="term" value="F:kinetochore binding"/>
    <property type="evidence" value="ECO:0007669"/>
    <property type="project" value="UniProtKB-ARBA"/>
</dbReference>
<feature type="coiled-coil region" evidence="8">
    <location>
        <begin position="333"/>
        <end position="414"/>
    </location>
</feature>
<feature type="coiled-coil region" evidence="8">
    <location>
        <begin position="573"/>
        <end position="639"/>
    </location>
</feature>
<evidence type="ECO:0000256" key="2">
    <source>
        <dbReference type="ARBA" id="ARBA00022701"/>
    </source>
</evidence>
<dbReference type="Gene3D" id="3.40.850.10">
    <property type="entry name" value="Kinesin motor domain"/>
    <property type="match status" value="1"/>
</dbReference>
<evidence type="ECO:0000256" key="3">
    <source>
        <dbReference type="ARBA" id="ARBA00022741"/>
    </source>
</evidence>
<feature type="domain" description="Kinesin motor" evidence="9">
    <location>
        <begin position="3"/>
        <end position="327"/>
    </location>
</feature>
<dbReference type="InterPro" id="IPR019821">
    <property type="entry name" value="Kinesin_motor_CS"/>
</dbReference>
<evidence type="ECO:0000313" key="10">
    <source>
        <dbReference type="EMBL" id="KAG2643471.1"/>
    </source>
</evidence>
<reference evidence="10" key="1">
    <citation type="submission" date="2020-05" db="EMBL/GenBank/DDBJ databases">
        <title>WGS assembly of Panicum virgatum.</title>
        <authorList>
            <person name="Lovell J.T."/>
            <person name="Jenkins J."/>
            <person name="Shu S."/>
            <person name="Juenger T.E."/>
            <person name="Schmutz J."/>
        </authorList>
    </citation>
    <scope>NUCLEOTIDE SEQUENCE</scope>
    <source>
        <strain evidence="10">AP13</strain>
    </source>
</reference>
<evidence type="ECO:0000256" key="8">
    <source>
        <dbReference type="SAM" id="Coils"/>
    </source>
</evidence>
<feature type="coiled-coil region" evidence="8">
    <location>
        <begin position="923"/>
        <end position="985"/>
    </location>
</feature>
<dbReference type="GO" id="GO:0000278">
    <property type="term" value="P:mitotic cell cycle"/>
    <property type="evidence" value="ECO:0007669"/>
    <property type="project" value="UniProtKB-ARBA"/>
</dbReference>
<keyword evidence="2" id="KW-0493">Microtubule</keyword>
<dbReference type="GO" id="GO:0005524">
    <property type="term" value="F:ATP binding"/>
    <property type="evidence" value="ECO:0007669"/>
    <property type="project" value="UniProtKB-UniRule"/>
</dbReference>
<dbReference type="GO" id="GO:0042327">
    <property type="term" value="P:positive regulation of phosphorylation"/>
    <property type="evidence" value="ECO:0007669"/>
    <property type="project" value="UniProtKB-ARBA"/>
</dbReference>
<evidence type="ECO:0000256" key="1">
    <source>
        <dbReference type="ARBA" id="ARBA00007310"/>
    </source>
</evidence>
<dbReference type="Pfam" id="PF00225">
    <property type="entry name" value="Kinesin"/>
    <property type="match status" value="1"/>
</dbReference>
<comment type="caution">
    <text evidence="10">The sequence shown here is derived from an EMBL/GenBank/DDBJ whole genome shotgun (WGS) entry which is preliminary data.</text>
</comment>
<dbReference type="GO" id="GO:0003777">
    <property type="term" value="F:microtubule motor activity"/>
    <property type="evidence" value="ECO:0007669"/>
    <property type="project" value="InterPro"/>
</dbReference>
<dbReference type="FunFam" id="3.40.850.10:FF:000026">
    <property type="entry name" value="Centromere-associated protein E"/>
    <property type="match status" value="1"/>
</dbReference>
<dbReference type="GO" id="GO:1901987">
    <property type="term" value="P:regulation of cell cycle phase transition"/>
    <property type="evidence" value="ECO:0007669"/>
    <property type="project" value="UniProtKB-ARBA"/>
</dbReference>
<dbReference type="PRINTS" id="PR00380">
    <property type="entry name" value="KINESINHEAVY"/>
</dbReference>
<dbReference type="InterPro" id="IPR036961">
    <property type="entry name" value="Kinesin_motor_dom_sf"/>
</dbReference>
<dbReference type="GO" id="GO:0005874">
    <property type="term" value="C:microtubule"/>
    <property type="evidence" value="ECO:0007669"/>
    <property type="project" value="UniProtKB-KW"/>
</dbReference>
<dbReference type="AlphaFoldDB" id="A0A8T0W2L5"/>
<dbReference type="EMBL" id="CM029039">
    <property type="protein sequence ID" value="KAG2643471.1"/>
    <property type="molecule type" value="Genomic_DNA"/>
</dbReference>
<feature type="coiled-coil region" evidence="8">
    <location>
        <begin position="797"/>
        <end position="859"/>
    </location>
</feature>
<dbReference type="PANTHER" id="PTHR47968">
    <property type="entry name" value="CENTROMERE PROTEIN E"/>
    <property type="match status" value="1"/>
</dbReference>
<dbReference type="CDD" id="cd01374">
    <property type="entry name" value="KISc_CENP_E"/>
    <property type="match status" value="1"/>
</dbReference>
<dbReference type="GO" id="GO:0008017">
    <property type="term" value="F:microtubule binding"/>
    <property type="evidence" value="ECO:0007669"/>
    <property type="project" value="InterPro"/>
</dbReference>
<organism evidence="10 11">
    <name type="scientific">Panicum virgatum</name>
    <name type="common">Blackwell switchgrass</name>
    <dbReference type="NCBI Taxonomy" id="38727"/>
    <lineage>
        <taxon>Eukaryota</taxon>
        <taxon>Viridiplantae</taxon>
        <taxon>Streptophyta</taxon>
        <taxon>Embryophyta</taxon>
        <taxon>Tracheophyta</taxon>
        <taxon>Spermatophyta</taxon>
        <taxon>Magnoliopsida</taxon>
        <taxon>Liliopsida</taxon>
        <taxon>Poales</taxon>
        <taxon>Poaceae</taxon>
        <taxon>PACMAD clade</taxon>
        <taxon>Panicoideae</taxon>
        <taxon>Panicodae</taxon>
        <taxon>Paniceae</taxon>
        <taxon>Panicinae</taxon>
        <taxon>Panicum</taxon>
        <taxon>Panicum sect. Hiantes</taxon>
    </lineage>
</organism>
<dbReference type="PANTHER" id="PTHR47968:SF75">
    <property type="entry name" value="CENTROMERE-ASSOCIATED PROTEIN E"/>
    <property type="match status" value="1"/>
</dbReference>
<gene>
    <name evidence="10" type="ORF">PVAP13_2KG337400</name>
</gene>
<accession>A0A8T0W2L5</accession>
<proteinExistence type="inferred from homology"/>
<feature type="coiled-coil region" evidence="8">
    <location>
        <begin position="1021"/>
        <end position="1055"/>
    </location>
</feature>
<dbReference type="InterPro" id="IPR027417">
    <property type="entry name" value="P-loop_NTPase"/>
</dbReference>
<dbReference type="GO" id="GO:0000226">
    <property type="term" value="P:microtubule cytoskeleton organization"/>
    <property type="evidence" value="ECO:0007669"/>
    <property type="project" value="UniProtKB-ARBA"/>
</dbReference>
<keyword evidence="5 8" id="KW-0175">Coiled coil</keyword>
<keyword evidence="11" id="KW-1185">Reference proteome</keyword>
<dbReference type="InterPro" id="IPR001752">
    <property type="entry name" value="Kinesin_motor_dom"/>
</dbReference>
<dbReference type="SUPFAM" id="SSF57997">
    <property type="entry name" value="Tropomyosin"/>
    <property type="match status" value="1"/>
</dbReference>
<keyword evidence="4 7" id="KW-0067">ATP-binding</keyword>
<dbReference type="GO" id="GO:0007018">
    <property type="term" value="P:microtubule-based movement"/>
    <property type="evidence" value="ECO:0007669"/>
    <property type="project" value="InterPro"/>
</dbReference>
<name>A0A8T0W2L5_PANVG</name>